<gene>
    <name evidence="2" type="primary">rsfS</name>
    <name evidence="3" type="ORF">HMPREF3186_01095</name>
</gene>
<dbReference type="AlphaFoldDB" id="A0A133ZVY2"/>
<proteinExistence type="inferred from homology"/>
<dbReference type="Pfam" id="PF02410">
    <property type="entry name" value="RsfS"/>
    <property type="match status" value="1"/>
</dbReference>
<dbReference type="GO" id="GO:0090071">
    <property type="term" value="P:negative regulation of ribosome biogenesis"/>
    <property type="evidence" value="ECO:0007669"/>
    <property type="project" value="UniProtKB-UniRule"/>
</dbReference>
<dbReference type="Proteomes" id="UP000070355">
    <property type="component" value="Unassembled WGS sequence"/>
</dbReference>
<keyword evidence="2" id="KW-0963">Cytoplasm</keyword>
<comment type="similarity">
    <text evidence="1 2">Belongs to the Iojap/RsfS family.</text>
</comment>
<dbReference type="NCBIfam" id="TIGR00090">
    <property type="entry name" value="rsfS_iojap_ybeB"/>
    <property type="match status" value="1"/>
</dbReference>
<evidence type="ECO:0000256" key="2">
    <source>
        <dbReference type="HAMAP-Rule" id="MF_01477"/>
    </source>
</evidence>
<reference evidence="4" key="1">
    <citation type="submission" date="2016-01" db="EMBL/GenBank/DDBJ databases">
        <authorList>
            <person name="Mitreva M."/>
            <person name="Pepin K.H."/>
            <person name="Mihindukulasuriya K.A."/>
            <person name="Fulton R."/>
            <person name="Fronick C."/>
            <person name="O'Laughlin M."/>
            <person name="Miner T."/>
            <person name="Herter B."/>
            <person name="Rosa B.A."/>
            <person name="Cordes M."/>
            <person name="Tomlinson C."/>
            <person name="Wollam A."/>
            <person name="Palsikar V.B."/>
            <person name="Mardis E.R."/>
            <person name="Wilson R.K."/>
        </authorList>
    </citation>
    <scope>NUCLEOTIDE SEQUENCE [LARGE SCALE GENOMIC DNA]</scope>
    <source>
        <strain evidence="4">DNF01167</strain>
    </source>
</reference>
<dbReference type="PANTHER" id="PTHR21043:SF0">
    <property type="entry name" value="MITOCHONDRIAL ASSEMBLY OF RIBOSOMAL LARGE SUBUNIT PROTEIN 1"/>
    <property type="match status" value="1"/>
</dbReference>
<evidence type="ECO:0000313" key="4">
    <source>
        <dbReference type="Proteomes" id="UP000070355"/>
    </source>
</evidence>
<dbReference type="GO" id="GO:0017148">
    <property type="term" value="P:negative regulation of translation"/>
    <property type="evidence" value="ECO:0007669"/>
    <property type="project" value="UniProtKB-UniRule"/>
</dbReference>
<evidence type="ECO:0000313" key="3">
    <source>
        <dbReference type="EMBL" id="KXB59590.1"/>
    </source>
</evidence>
<comment type="function">
    <text evidence="2">Functions as a ribosomal silencing factor. Interacts with ribosomal protein uL14 (rplN), blocking formation of intersubunit bridge B8. Prevents association of the 30S and 50S ribosomal subunits and the formation of functional ribosomes, thus repressing translation.</text>
</comment>
<dbReference type="STRING" id="1379.HMPREF3186_01095"/>
<sequence length="114" mass="13023">MKMEVENLLKVVVDACDDKHGYDIVAYDLTQAGVLYDYSVICHAPTNRQVEAIAQEVREQVLENGGEIHSTEGLREAKWILMDLGDVVVNIMTRDDREYYELDALFEKYPIKGV</sequence>
<dbReference type="Gene3D" id="3.30.460.10">
    <property type="entry name" value="Beta Polymerase, domain 2"/>
    <property type="match status" value="1"/>
</dbReference>
<dbReference type="SUPFAM" id="SSF81301">
    <property type="entry name" value="Nucleotidyltransferase"/>
    <property type="match status" value="1"/>
</dbReference>
<keyword evidence="2" id="KW-0678">Repressor</keyword>
<protein>
    <recommendedName>
        <fullName evidence="2">Ribosomal silencing factor RsfS</fullName>
    </recommendedName>
</protein>
<dbReference type="GO" id="GO:0043023">
    <property type="term" value="F:ribosomal large subunit binding"/>
    <property type="evidence" value="ECO:0007669"/>
    <property type="project" value="TreeGrafter"/>
</dbReference>
<comment type="subunit">
    <text evidence="2">Interacts with ribosomal protein uL14 (rplN).</text>
</comment>
<comment type="subcellular location">
    <subcellularLocation>
        <location evidence="2">Cytoplasm</location>
    </subcellularLocation>
</comment>
<name>A0A133ZVY2_9BACL</name>
<comment type="caution">
    <text evidence="3">The sequence shown here is derived from an EMBL/GenBank/DDBJ whole genome shotgun (WGS) entry which is preliminary data.</text>
</comment>
<dbReference type="InterPro" id="IPR004394">
    <property type="entry name" value="Iojap/RsfS/C7orf30"/>
</dbReference>
<dbReference type="PATRIC" id="fig|1379.3.peg.1080"/>
<dbReference type="EMBL" id="LSDC01000070">
    <property type="protein sequence ID" value="KXB59590.1"/>
    <property type="molecule type" value="Genomic_DNA"/>
</dbReference>
<evidence type="ECO:0000256" key="1">
    <source>
        <dbReference type="ARBA" id="ARBA00010574"/>
    </source>
</evidence>
<dbReference type="InterPro" id="IPR043519">
    <property type="entry name" value="NT_sf"/>
</dbReference>
<organism evidence="3 4">
    <name type="scientific">Gemella haemolysans</name>
    <dbReference type="NCBI Taxonomy" id="1379"/>
    <lineage>
        <taxon>Bacteria</taxon>
        <taxon>Bacillati</taxon>
        <taxon>Bacillota</taxon>
        <taxon>Bacilli</taxon>
        <taxon>Bacillales</taxon>
        <taxon>Gemellaceae</taxon>
        <taxon>Gemella</taxon>
    </lineage>
</organism>
<accession>A0A133ZVY2</accession>
<dbReference type="HAMAP" id="MF_01477">
    <property type="entry name" value="Iojap_RsfS"/>
    <property type="match status" value="1"/>
</dbReference>
<keyword evidence="2" id="KW-0810">Translation regulation</keyword>
<dbReference type="GO" id="GO:0042256">
    <property type="term" value="P:cytosolic ribosome assembly"/>
    <property type="evidence" value="ECO:0007669"/>
    <property type="project" value="UniProtKB-UniRule"/>
</dbReference>
<dbReference type="PANTHER" id="PTHR21043">
    <property type="entry name" value="IOJAP SUPERFAMILY ORTHOLOG"/>
    <property type="match status" value="1"/>
</dbReference>
<dbReference type="GO" id="GO:0005737">
    <property type="term" value="C:cytoplasm"/>
    <property type="evidence" value="ECO:0007669"/>
    <property type="project" value="UniProtKB-SubCell"/>
</dbReference>